<keyword evidence="4" id="KW-1185">Reference proteome</keyword>
<proteinExistence type="predicted"/>
<reference evidence="3 4" key="1">
    <citation type="submission" date="2020-08" db="EMBL/GenBank/DDBJ databases">
        <title>Novel species isolated from subtropical streams in China.</title>
        <authorList>
            <person name="Lu H."/>
        </authorList>
    </citation>
    <scope>NUCLEOTIDE SEQUENCE [LARGE SCALE GENOMIC DNA]</scope>
    <source>
        <strain evidence="3 4">CY18W</strain>
    </source>
</reference>
<evidence type="ECO:0000313" key="4">
    <source>
        <dbReference type="Proteomes" id="UP000650424"/>
    </source>
</evidence>
<dbReference type="Pfam" id="PF18885">
    <property type="entry name" value="DUF5648"/>
    <property type="match status" value="1"/>
</dbReference>
<dbReference type="RefSeq" id="WP_186949772.1">
    <property type="nucleotide sequence ID" value="NZ_JACOGF010000015.1"/>
</dbReference>
<dbReference type="InterPro" id="IPR043708">
    <property type="entry name" value="DUF5648"/>
</dbReference>
<comment type="caution">
    <text evidence="3">The sequence shown here is derived from an EMBL/GenBank/DDBJ whole genome shotgun (WGS) entry which is preliminary data.</text>
</comment>
<evidence type="ECO:0000313" key="3">
    <source>
        <dbReference type="EMBL" id="MBC3920328.1"/>
    </source>
</evidence>
<feature type="signal peptide" evidence="1">
    <location>
        <begin position="1"/>
        <end position="21"/>
    </location>
</feature>
<name>A0ABR6ZWR8_9BURK</name>
<evidence type="ECO:0000256" key="1">
    <source>
        <dbReference type="SAM" id="SignalP"/>
    </source>
</evidence>
<dbReference type="Proteomes" id="UP000650424">
    <property type="component" value="Unassembled WGS sequence"/>
</dbReference>
<accession>A0ABR6ZWR8</accession>
<gene>
    <name evidence="3" type="ORF">H8L32_22885</name>
</gene>
<feature type="domain" description="DUF5648" evidence="2">
    <location>
        <begin position="30"/>
        <end position="98"/>
    </location>
</feature>
<evidence type="ECO:0000259" key="2">
    <source>
        <dbReference type="Pfam" id="PF18885"/>
    </source>
</evidence>
<protein>
    <recommendedName>
        <fullName evidence="2">DUF5648 domain-containing protein</fullName>
    </recommendedName>
</protein>
<keyword evidence="1" id="KW-0732">Signal</keyword>
<dbReference type="EMBL" id="JACOGF010000015">
    <property type="protein sequence ID" value="MBC3920328.1"/>
    <property type="molecule type" value="Genomic_DNA"/>
</dbReference>
<sequence>MELKQIFLSLTLLASVSVASAQTVPDIPPQGTPIFEFAFSGGRHFNTLNYQEGINAGFSPQNIAWHSTESSGALTTLLYRCVVPNGGGQDHFASQDPNCEGQLNEGNFGYVFKAPRLGLVPLYRYYAHPNGFSQNDHWINKATQNLMPTEYGLEGIIGYVYP</sequence>
<feature type="chain" id="PRO_5047365993" description="DUF5648 domain-containing protein" evidence="1">
    <location>
        <begin position="22"/>
        <end position="162"/>
    </location>
</feature>
<organism evidence="3 4">
    <name type="scientific">Undibacterium hunanense</name>
    <dbReference type="NCBI Taxonomy" id="2762292"/>
    <lineage>
        <taxon>Bacteria</taxon>
        <taxon>Pseudomonadati</taxon>
        <taxon>Pseudomonadota</taxon>
        <taxon>Betaproteobacteria</taxon>
        <taxon>Burkholderiales</taxon>
        <taxon>Oxalobacteraceae</taxon>
        <taxon>Undibacterium</taxon>
    </lineage>
</organism>